<evidence type="ECO:0000256" key="13">
    <source>
        <dbReference type="SAM" id="MobiDB-lite"/>
    </source>
</evidence>
<comment type="similarity">
    <text evidence="3">Belongs to the class-V pyridoxal-phosphate-dependent aminotransferase family. NifS/IscS subfamily.</text>
</comment>
<keyword evidence="6" id="KW-0808">Transferase</keyword>
<dbReference type="GO" id="GO:0046872">
    <property type="term" value="F:metal ion binding"/>
    <property type="evidence" value="ECO:0007669"/>
    <property type="project" value="UniProtKB-KW"/>
</dbReference>
<keyword evidence="7" id="KW-0479">Metal-binding</keyword>
<dbReference type="PIRSF" id="PIRSF005572">
    <property type="entry name" value="NifS"/>
    <property type="match status" value="1"/>
</dbReference>
<dbReference type="InterPro" id="IPR016454">
    <property type="entry name" value="Cysteine_dSase"/>
</dbReference>
<evidence type="ECO:0000256" key="12">
    <source>
        <dbReference type="RuleBase" id="RU004504"/>
    </source>
</evidence>
<evidence type="ECO:0000256" key="4">
    <source>
        <dbReference type="ARBA" id="ARBA00012239"/>
    </source>
</evidence>
<accession>A0A1I6L1R2</accession>
<dbReference type="SUPFAM" id="SSF53383">
    <property type="entry name" value="PLP-dependent transferases"/>
    <property type="match status" value="1"/>
</dbReference>
<organism evidence="15 16">
    <name type="scientific">Sphingomonas jatrophae</name>
    <dbReference type="NCBI Taxonomy" id="1166337"/>
    <lineage>
        <taxon>Bacteria</taxon>
        <taxon>Pseudomonadati</taxon>
        <taxon>Pseudomonadota</taxon>
        <taxon>Alphaproteobacteria</taxon>
        <taxon>Sphingomonadales</taxon>
        <taxon>Sphingomonadaceae</taxon>
        <taxon>Sphingomonas</taxon>
    </lineage>
</organism>
<dbReference type="Gene3D" id="3.40.640.10">
    <property type="entry name" value="Type I PLP-dependent aspartate aminotransferase-like (Major domain)"/>
    <property type="match status" value="1"/>
</dbReference>
<evidence type="ECO:0000256" key="8">
    <source>
        <dbReference type="ARBA" id="ARBA00022898"/>
    </source>
</evidence>
<protein>
    <recommendedName>
        <fullName evidence="5">Cysteine desulfurase</fullName>
        <ecNumber evidence="4">2.8.1.7</ecNumber>
    </recommendedName>
</protein>
<evidence type="ECO:0000256" key="10">
    <source>
        <dbReference type="ARBA" id="ARBA00023014"/>
    </source>
</evidence>
<feature type="domain" description="Aminotransferase class V" evidence="14">
    <location>
        <begin position="18"/>
        <end position="360"/>
    </location>
</feature>
<evidence type="ECO:0000256" key="11">
    <source>
        <dbReference type="ARBA" id="ARBA00050776"/>
    </source>
</evidence>
<dbReference type="InterPro" id="IPR015422">
    <property type="entry name" value="PyrdxlP-dep_Trfase_small"/>
</dbReference>
<evidence type="ECO:0000256" key="2">
    <source>
        <dbReference type="ARBA" id="ARBA00003120"/>
    </source>
</evidence>
<dbReference type="InterPro" id="IPR020578">
    <property type="entry name" value="Aminotrans_V_PyrdxlP_BS"/>
</dbReference>
<evidence type="ECO:0000256" key="5">
    <source>
        <dbReference type="ARBA" id="ARBA00013558"/>
    </source>
</evidence>
<comment type="catalytic activity">
    <reaction evidence="11">
        <text>(sulfur carrier)-H + L-cysteine = (sulfur carrier)-SH + L-alanine</text>
        <dbReference type="Rhea" id="RHEA:43892"/>
        <dbReference type="Rhea" id="RHEA-COMP:14737"/>
        <dbReference type="Rhea" id="RHEA-COMP:14739"/>
        <dbReference type="ChEBI" id="CHEBI:29917"/>
        <dbReference type="ChEBI" id="CHEBI:35235"/>
        <dbReference type="ChEBI" id="CHEBI:57972"/>
        <dbReference type="ChEBI" id="CHEBI:64428"/>
        <dbReference type="EC" id="2.8.1.7"/>
    </reaction>
</comment>
<dbReference type="GO" id="GO:0031071">
    <property type="term" value="F:cysteine desulfurase activity"/>
    <property type="evidence" value="ECO:0007669"/>
    <property type="project" value="UniProtKB-EC"/>
</dbReference>
<gene>
    <name evidence="15" type="ORF">SAMN05192580_2159</name>
</gene>
<keyword evidence="8" id="KW-0663">Pyridoxal phosphate</keyword>
<evidence type="ECO:0000313" key="15">
    <source>
        <dbReference type="EMBL" id="SFR97386.1"/>
    </source>
</evidence>
<dbReference type="InterPro" id="IPR000192">
    <property type="entry name" value="Aminotrans_V_dom"/>
</dbReference>
<name>A0A1I6L1R2_9SPHN</name>
<keyword evidence="9" id="KW-0408">Iron</keyword>
<evidence type="ECO:0000256" key="9">
    <source>
        <dbReference type="ARBA" id="ARBA00023004"/>
    </source>
</evidence>
<evidence type="ECO:0000256" key="3">
    <source>
        <dbReference type="ARBA" id="ARBA00006490"/>
    </source>
</evidence>
<keyword evidence="16" id="KW-1185">Reference proteome</keyword>
<comment type="cofactor">
    <cofactor evidence="1 12">
        <name>pyridoxal 5'-phosphate</name>
        <dbReference type="ChEBI" id="CHEBI:597326"/>
    </cofactor>
</comment>
<evidence type="ECO:0000256" key="7">
    <source>
        <dbReference type="ARBA" id="ARBA00022723"/>
    </source>
</evidence>
<dbReference type="Proteomes" id="UP000198824">
    <property type="component" value="Unassembled WGS sequence"/>
</dbReference>
<dbReference type="AlphaFoldDB" id="A0A1I6L1R2"/>
<reference evidence="15 16" key="1">
    <citation type="submission" date="2016-10" db="EMBL/GenBank/DDBJ databases">
        <authorList>
            <person name="de Groot N.N."/>
        </authorList>
    </citation>
    <scope>NUCLEOTIDE SEQUENCE [LARGE SCALE GENOMIC DNA]</scope>
    <source>
        <strain evidence="15 16">S5-249</strain>
    </source>
</reference>
<dbReference type="PROSITE" id="PS00595">
    <property type="entry name" value="AA_TRANSFER_CLASS_5"/>
    <property type="match status" value="1"/>
</dbReference>
<dbReference type="PANTHER" id="PTHR11601">
    <property type="entry name" value="CYSTEINE DESULFURYLASE FAMILY MEMBER"/>
    <property type="match status" value="1"/>
</dbReference>
<comment type="function">
    <text evidence="2">Catalyzes the removal of elemental sulfur atoms from cysteine to produce alanine. Seems to participate in the biosynthesis of the nitrogenase metalloclusters by providing the inorganic sulfur required for the Fe-S core formation.</text>
</comment>
<dbReference type="InterPro" id="IPR015424">
    <property type="entry name" value="PyrdxlP-dep_Trfase"/>
</dbReference>
<evidence type="ECO:0000259" key="14">
    <source>
        <dbReference type="Pfam" id="PF00266"/>
    </source>
</evidence>
<proteinExistence type="inferred from homology"/>
<dbReference type="PANTHER" id="PTHR11601:SF34">
    <property type="entry name" value="CYSTEINE DESULFURASE"/>
    <property type="match status" value="1"/>
</dbReference>
<dbReference type="Pfam" id="PF00266">
    <property type="entry name" value="Aminotran_5"/>
    <property type="match status" value="1"/>
</dbReference>
<evidence type="ECO:0000313" key="16">
    <source>
        <dbReference type="Proteomes" id="UP000198824"/>
    </source>
</evidence>
<dbReference type="InterPro" id="IPR015421">
    <property type="entry name" value="PyrdxlP-dep_Trfase_major"/>
</dbReference>
<feature type="compositionally biased region" description="Low complexity" evidence="13">
    <location>
        <begin position="398"/>
        <end position="408"/>
    </location>
</feature>
<feature type="region of interest" description="Disordered" evidence="13">
    <location>
        <begin position="358"/>
        <end position="408"/>
    </location>
</feature>
<keyword evidence="10" id="KW-0411">Iron-sulfur</keyword>
<evidence type="ECO:0000256" key="6">
    <source>
        <dbReference type="ARBA" id="ARBA00022679"/>
    </source>
</evidence>
<dbReference type="GO" id="GO:0051536">
    <property type="term" value="F:iron-sulfur cluster binding"/>
    <property type="evidence" value="ECO:0007669"/>
    <property type="project" value="UniProtKB-KW"/>
</dbReference>
<sequence>MLRRGVDANGAGARGGMIYLDYQATTPLAPEAKAAMLPWLDKPGNPHSPHRAGREAKAAVEAARERVTTLLPPGGRVVFTSGATESLNWAIKGAPPGDIVTVATEHAAVLDTVEALAWGGRRVTVLPVGPDGLVDRGAALGAIVPGVALVAVMLVNNEIGVIQPVEWLAELAHAAGALLLCDAVQGYGRVPIPKACDLVAISAHKIHGPKGIGALWLCDGALPAPLLHGGGQEGGRSGTLSPMLCAGFGAAAAAVRIDADRAHVERLAGIARAAVAAGGWVLNGAADPRWPGNLNIRREGVDAARLISEVREVAFSAGSACASGSGRPSHVLKAIGLSDAEARSSIRLGFGRYTTEDDLTARSRSSPRRRTASGHGHEGPLRLARRAGGARGGRARGRAPAGCRASGG</sequence>
<dbReference type="EMBL" id="FOZG01000002">
    <property type="protein sequence ID" value="SFR97386.1"/>
    <property type="molecule type" value="Genomic_DNA"/>
</dbReference>
<dbReference type="STRING" id="1166337.SAMN05192580_2159"/>
<evidence type="ECO:0000256" key="1">
    <source>
        <dbReference type="ARBA" id="ARBA00001933"/>
    </source>
</evidence>
<dbReference type="Gene3D" id="3.90.1150.10">
    <property type="entry name" value="Aspartate Aminotransferase, domain 1"/>
    <property type="match status" value="1"/>
</dbReference>
<dbReference type="EC" id="2.8.1.7" evidence="4"/>